<dbReference type="EMBL" id="CP119312">
    <property type="protein sequence ID" value="WEK05736.1"/>
    <property type="molecule type" value="Genomic_DNA"/>
</dbReference>
<organism evidence="6 7">
    <name type="scientific">Candidatus Devosia phytovorans</name>
    <dbReference type="NCBI Taxonomy" id="3121372"/>
    <lineage>
        <taxon>Bacteria</taxon>
        <taxon>Pseudomonadati</taxon>
        <taxon>Pseudomonadota</taxon>
        <taxon>Alphaproteobacteria</taxon>
        <taxon>Hyphomicrobiales</taxon>
        <taxon>Devosiaceae</taxon>
        <taxon>Devosia</taxon>
    </lineage>
</organism>
<keyword evidence="3" id="KW-0804">Transcription</keyword>
<name>A0AAJ6B1F7_9HYPH</name>
<dbReference type="AlphaFoldDB" id="A0AAJ6B1F7"/>
<evidence type="ECO:0000259" key="5">
    <source>
        <dbReference type="Pfam" id="PF00717"/>
    </source>
</evidence>
<evidence type="ECO:0000256" key="1">
    <source>
        <dbReference type="ARBA" id="ARBA00023015"/>
    </source>
</evidence>
<feature type="domain" description="Peptidase S24/S26A/S26B/S26C" evidence="5">
    <location>
        <begin position="172"/>
        <end position="273"/>
    </location>
</feature>
<dbReference type="InterPro" id="IPR015927">
    <property type="entry name" value="Peptidase_S24_S26A/B/C"/>
</dbReference>
<dbReference type="CDD" id="cd06529">
    <property type="entry name" value="S24_LexA-like"/>
    <property type="match status" value="1"/>
</dbReference>
<keyword evidence="1" id="KW-0805">Transcription regulation</keyword>
<evidence type="ECO:0000256" key="3">
    <source>
        <dbReference type="ARBA" id="ARBA00023163"/>
    </source>
</evidence>
<dbReference type="PANTHER" id="PTHR40661">
    <property type="match status" value="1"/>
</dbReference>
<accession>A0AAJ6B1F7</accession>
<protein>
    <submittedName>
        <fullName evidence="6">S24 family peptidase</fullName>
    </submittedName>
</protein>
<gene>
    <name evidence="6" type="ORF">P0Y65_05635</name>
</gene>
<dbReference type="Proteomes" id="UP001217476">
    <property type="component" value="Chromosome"/>
</dbReference>
<dbReference type="GO" id="GO:0003677">
    <property type="term" value="F:DNA binding"/>
    <property type="evidence" value="ECO:0007669"/>
    <property type="project" value="UniProtKB-KW"/>
</dbReference>
<evidence type="ECO:0000256" key="2">
    <source>
        <dbReference type="ARBA" id="ARBA00023125"/>
    </source>
</evidence>
<dbReference type="Pfam" id="PF00717">
    <property type="entry name" value="Peptidase_S24"/>
    <property type="match status" value="1"/>
</dbReference>
<keyword evidence="2" id="KW-0238">DNA-binding</keyword>
<evidence type="ECO:0000256" key="4">
    <source>
        <dbReference type="SAM" id="MobiDB-lite"/>
    </source>
</evidence>
<dbReference type="Gene3D" id="2.10.109.10">
    <property type="entry name" value="Umud Fragment, subunit A"/>
    <property type="match status" value="1"/>
</dbReference>
<dbReference type="PANTHER" id="PTHR40661:SF3">
    <property type="entry name" value="FELS-1 PROPHAGE TRANSCRIPTIONAL REGULATOR"/>
    <property type="match status" value="1"/>
</dbReference>
<evidence type="ECO:0000313" key="7">
    <source>
        <dbReference type="Proteomes" id="UP001217476"/>
    </source>
</evidence>
<proteinExistence type="predicted"/>
<feature type="region of interest" description="Disordered" evidence="4">
    <location>
        <begin position="39"/>
        <end position="58"/>
    </location>
</feature>
<evidence type="ECO:0000313" key="6">
    <source>
        <dbReference type="EMBL" id="WEK05736.1"/>
    </source>
</evidence>
<reference evidence="6" key="1">
    <citation type="submission" date="2023-03" db="EMBL/GenBank/DDBJ databases">
        <title>Andean soil-derived lignocellulolytic bacterial consortium as a source of novel taxa and putative plastic-active enzymes.</title>
        <authorList>
            <person name="Diaz-Garcia L."/>
            <person name="Chuvochina M."/>
            <person name="Feuerriegel G."/>
            <person name="Bunk B."/>
            <person name="Sproer C."/>
            <person name="Streit W.R."/>
            <person name="Rodriguez L.M."/>
            <person name="Overmann J."/>
            <person name="Jimenez D.J."/>
        </authorList>
    </citation>
    <scope>NUCLEOTIDE SEQUENCE</scope>
    <source>
        <strain evidence="6">MAG 4196</strain>
    </source>
</reference>
<dbReference type="InterPro" id="IPR036286">
    <property type="entry name" value="LexA/Signal_pep-like_sf"/>
</dbReference>
<sequence>MVKQKLRHSCRYVKITKAARMPHMTTPYERIRARIDELHPGTSDRAASLAATDGRNPDLLRTMKQGRSAFPRGDNLQGLADYLRWPVDALTGEHDEGAIRELQRVPIDEHWQPTAEADGQGYNRDTYEPQIPGAIPELDAKAGAGEGAVGEVMVLPMGNGTISAHKILDEWRIPPAYLREAVANPDRAIVLGIQGDSMMPNYAPGDRVIIDLTEHELRADGVYLISDGYSEPQIKRLQRIMFSVPPRCKIISDNPTYGAQEVDVDALKILGKVAAYVGRR</sequence>
<dbReference type="InterPro" id="IPR039418">
    <property type="entry name" value="LexA-like"/>
</dbReference>
<dbReference type="SUPFAM" id="SSF51306">
    <property type="entry name" value="LexA/Signal peptidase"/>
    <property type="match status" value="1"/>
</dbReference>